<evidence type="ECO:0000313" key="2">
    <source>
        <dbReference type="Proteomes" id="UP000243626"/>
    </source>
</evidence>
<accession>A0AAF0YLG1</accession>
<proteinExistence type="predicted"/>
<dbReference type="Proteomes" id="UP000243626">
    <property type="component" value="Chromosome"/>
</dbReference>
<dbReference type="PANTHER" id="PTHR37804:SF1">
    <property type="entry name" value="CDAA REGULATORY PROTEIN CDAR"/>
    <property type="match status" value="1"/>
</dbReference>
<dbReference type="KEGG" id="nmy:CJ229_007345"/>
<evidence type="ECO:0000313" key="1">
    <source>
        <dbReference type="EMBL" id="WOS95894.1"/>
    </source>
</evidence>
<dbReference type="EMBL" id="CP136964">
    <property type="protein sequence ID" value="WOS95894.1"/>
    <property type="molecule type" value="Genomic_DNA"/>
</dbReference>
<organism evidence="1 2">
    <name type="scientific">Nosocomiicoccus massiliensis</name>
    <dbReference type="NCBI Taxonomy" id="1232430"/>
    <lineage>
        <taxon>Bacteria</taxon>
        <taxon>Bacillati</taxon>
        <taxon>Bacillota</taxon>
        <taxon>Bacilli</taxon>
        <taxon>Bacillales</taxon>
        <taxon>Staphylococcaceae</taxon>
        <taxon>Nosocomiicoccus</taxon>
    </lineage>
</organism>
<dbReference type="PANTHER" id="PTHR37804">
    <property type="entry name" value="CDAA REGULATORY PROTEIN CDAR"/>
    <property type="match status" value="1"/>
</dbReference>
<dbReference type="InterPro" id="IPR053154">
    <property type="entry name" value="c-di-AMP_regulator"/>
</dbReference>
<dbReference type="InterPro" id="IPR012505">
    <property type="entry name" value="YbbR"/>
</dbReference>
<protein>
    <submittedName>
        <fullName evidence="1">CdaR family protein</fullName>
    </submittedName>
</protein>
<gene>
    <name evidence="1" type="ORF">CJ229_007345</name>
</gene>
<sequence length="312" mass="34543">MLESKPGILIVSLILALFMFASANKIFEDFNLFGQSGGNNTITIENVPVELKYDEEEYYVTGAQKTVQVNFSGTPSKLKQIQATDNFNVILDLRNYELGEFEVTYEVEGIPEDVTATVLPKKTMVSIQNLVEQTFEVQAEVNESRLSSNYTIESITTDPEVVTVRGGEDDMARIQYVRAMISGTEKITDAIRESAEVSVFDGVYNKLDVVIEPQKVAVDIKVKENSKEVPVYLNVVGSLKSGYQLDGISLENETITIYGPQDMLDEIVGVEAEINLEDIDQSGSFNVSLSLPSNIQKTEPANIKAEVKISKK</sequence>
<reference evidence="1 2" key="2">
    <citation type="submission" date="2023-10" db="EMBL/GenBank/DDBJ databases">
        <authorList>
            <person name="Choi B."/>
        </authorList>
    </citation>
    <scope>NUCLEOTIDE SEQUENCE [LARGE SCALE GENOMIC DNA]</scope>
    <source>
        <strain evidence="1 2">UMB0959</strain>
    </source>
</reference>
<dbReference type="RefSeq" id="WP_102167765.1">
    <property type="nucleotide sequence ID" value="NZ_CP136964.1"/>
</dbReference>
<reference evidence="2" key="1">
    <citation type="submission" date="2017-09" db="EMBL/GenBank/DDBJ databases">
        <title>Bacterial strain isolated from the female urinary microbiota.</title>
        <authorList>
            <person name="Thomas-White K."/>
            <person name="Kumar N."/>
            <person name="Forster S."/>
            <person name="Putonti C."/>
            <person name="Lawley T."/>
            <person name="Wolfe A.J."/>
        </authorList>
    </citation>
    <scope>NUCLEOTIDE SEQUENCE [LARGE SCALE GENOMIC DNA]</scope>
    <source>
        <strain evidence="2">UMB0959</strain>
    </source>
</reference>
<dbReference type="Gene3D" id="2.170.120.30">
    <property type="match status" value="1"/>
</dbReference>
<name>A0AAF0YLG1_9STAP</name>
<keyword evidence="2" id="KW-1185">Reference proteome</keyword>
<dbReference type="AlphaFoldDB" id="A0AAF0YLG1"/>
<dbReference type="Pfam" id="PF07949">
    <property type="entry name" value="YbbR"/>
    <property type="match status" value="3"/>
</dbReference>
<dbReference type="Gene3D" id="2.170.120.40">
    <property type="entry name" value="YbbR-like domain"/>
    <property type="match status" value="2"/>
</dbReference>